<comment type="subcellular location">
    <subcellularLocation>
        <location evidence="1">Cell membrane</location>
        <topology evidence="1">Multi-pass membrane protein</topology>
    </subcellularLocation>
</comment>
<proteinExistence type="predicted"/>
<feature type="domain" description="ABC3 transporter permease C-terminal" evidence="7">
    <location>
        <begin position="92"/>
        <end position="188"/>
    </location>
</feature>
<feature type="transmembrane region" description="Helical" evidence="6">
    <location>
        <begin position="160"/>
        <end position="186"/>
    </location>
</feature>
<evidence type="ECO:0000256" key="5">
    <source>
        <dbReference type="ARBA" id="ARBA00023136"/>
    </source>
</evidence>
<feature type="transmembrane region" description="Helical" evidence="6">
    <location>
        <begin position="25"/>
        <end position="47"/>
    </location>
</feature>
<evidence type="ECO:0000256" key="6">
    <source>
        <dbReference type="SAM" id="Phobius"/>
    </source>
</evidence>
<feature type="transmembrane region" description="Helical" evidence="6">
    <location>
        <begin position="383"/>
        <end position="403"/>
    </location>
</feature>
<evidence type="ECO:0000313" key="9">
    <source>
        <dbReference type="Proteomes" id="UP001240250"/>
    </source>
</evidence>
<keyword evidence="5 6" id="KW-0472">Membrane</keyword>
<dbReference type="Proteomes" id="UP001240250">
    <property type="component" value="Unassembled WGS sequence"/>
</dbReference>
<reference evidence="8 9" key="1">
    <citation type="submission" date="2023-07" db="EMBL/GenBank/DDBJ databases">
        <title>Sequencing the genomes of 1000 actinobacteria strains.</title>
        <authorList>
            <person name="Klenk H.-P."/>
        </authorList>
    </citation>
    <scope>NUCLEOTIDE SEQUENCE [LARGE SCALE GENOMIC DNA]</scope>
    <source>
        <strain evidence="8 9">DSM 14785</strain>
    </source>
</reference>
<comment type="caution">
    <text evidence="8">The sequence shown here is derived from an EMBL/GenBank/DDBJ whole genome shotgun (WGS) entry which is preliminary data.</text>
</comment>
<organism evidence="8 9">
    <name type="scientific">Cellulomonas iranensis</name>
    <dbReference type="NCBI Taxonomy" id="76862"/>
    <lineage>
        <taxon>Bacteria</taxon>
        <taxon>Bacillati</taxon>
        <taxon>Actinomycetota</taxon>
        <taxon>Actinomycetes</taxon>
        <taxon>Micrococcales</taxon>
        <taxon>Cellulomonadaceae</taxon>
        <taxon>Cellulomonas</taxon>
    </lineage>
</organism>
<evidence type="ECO:0000256" key="3">
    <source>
        <dbReference type="ARBA" id="ARBA00022692"/>
    </source>
</evidence>
<sequence>MSISPVLALAPRLQRAGGRDSRTTTVLAVTAFTVTTALTLSVVAALLGFVDRAENPVTQFDRDMGGFYVTLAVTATILLVVPLLTLGGAAARLGVARRDARLAALRLIGATPGEVVGLTLLETALQGFVGAVLGTGLYGLLLGVWTQIPFQGRPFTVGDLWVGVPVVLLAWLVVPVLAAVSGAVTLRRVVVSPLGVARRETKPGLTAVRVVVALAAVAAFMFVSMNGQMFAAILVTMLLGMLAVAFLAMNAIGPWVLGVMGRVRLRRARTPAQLLAARRLLDDPKAMWRIVGGLGLASFVAGCLTAVPALVSLAGDSDPDAVMQMSDIRTGAILTLAITFLLSAVSAGIAQAAAVLDRRRELSLARLAGVPDDLFDQVRRREVLAPLLFTSVGSALASFVMFFPLFGQIILSAPSGLLLLVGSLAVGIALVLLATEASRPLLRRTLAETVVRAD</sequence>
<feature type="transmembrane region" description="Helical" evidence="6">
    <location>
        <begin position="67"/>
        <end position="91"/>
    </location>
</feature>
<gene>
    <name evidence="8" type="ORF">JO380_002115</name>
</gene>
<feature type="transmembrane region" description="Helical" evidence="6">
    <location>
        <begin position="409"/>
        <end position="434"/>
    </location>
</feature>
<accession>A0ABU0GK47</accession>
<dbReference type="RefSeq" id="WP_233421255.1">
    <property type="nucleotide sequence ID" value="NZ_CP194061.1"/>
</dbReference>
<evidence type="ECO:0000256" key="4">
    <source>
        <dbReference type="ARBA" id="ARBA00022989"/>
    </source>
</evidence>
<keyword evidence="2" id="KW-1003">Cell membrane</keyword>
<evidence type="ECO:0000256" key="1">
    <source>
        <dbReference type="ARBA" id="ARBA00004651"/>
    </source>
</evidence>
<feature type="transmembrane region" description="Helical" evidence="6">
    <location>
        <begin position="128"/>
        <end position="148"/>
    </location>
</feature>
<protein>
    <recommendedName>
        <fullName evidence="7">ABC3 transporter permease C-terminal domain-containing protein</fullName>
    </recommendedName>
</protein>
<keyword evidence="4 6" id="KW-1133">Transmembrane helix</keyword>
<dbReference type="EMBL" id="JAUSVM010000001">
    <property type="protein sequence ID" value="MDQ0425734.1"/>
    <property type="molecule type" value="Genomic_DNA"/>
</dbReference>
<feature type="transmembrane region" description="Helical" evidence="6">
    <location>
        <begin position="288"/>
        <end position="311"/>
    </location>
</feature>
<dbReference type="InterPro" id="IPR003838">
    <property type="entry name" value="ABC3_permease_C"/>
</dbReference>
<dbReference type="Pfam" id="PF02687">
    <property type="entry name" value="FtsX"/>
    <property type="match status" value="1"/>
</dbReference>
<feature type="transmembrane region" description="Helical" evidence="6">
    <location>
        <begin position="331"/>
        <end position="356"/>
    </location>
</feature>
<keyword evidence="9" id="KW-1185">Reference proteome</keyword>
<evidence type="ECO:0000313" key="8">
    <source>
        <dbReference type="EMBL" id="MDQ0425734.1"/>
    </source>
</evidence>
<evidence type="ECO:0000256" key="2">
    <source>
        <dbReference type="ARBA" id="ARBA00022475"/>
    </source>
</evidence>
<feature type="transmembrane region" description="Helical" evidence="6">
    <location>
        <begin position="207"/>
        <end position="225"/>
    </location>
</feature>
<feature type="transmembrane region" description="Helical" evidence="6">
    <location>
        <begin position="231"/>
        <end position="257"/>
    </location>
</feature>
<keyword evidence="3 6" id="KW-0812">Transmembrane</keyword>
<name>A0ABU0GK47_9CELL</name>
<evidence type="ECO:0000259" key="7">
    <source>
        <dbReference type="Pfam" id="PF02687"/>
    </source>
</evidence>